<dbReference type="Pfam" id="PF12833">
    <property type="entry name" value="HTH_18"/>
    <property type="match status" value="1"/>
</dbReference>
<dbReference type="SMART" id="SM00342">
    <property type="entry name" value="HTH_ARAC"/>
    <property type="match status" value="1"/>
</dbReference>
<dbReference type="GO" id="GO:0043565">
    <property type="term" value="F:sequence-specific DNA binding"/>
    <property type="evidence" value="ECO:0007669"/>
    <property type="project" value="InterPro"/>
</dbReference>
<dbReference type="SUPFAM" id="SSF46689">
    <property type="entry name" value="Homeodomain-like"/>
    <property type="match status" value="1"/>
</dbReference>
<dbReference type="EMBL" id="JQ345361">
    <property type="protein sequence ID" value="AFD29070.1"/>
    <property type="molecule type" value="Genomic_DNA"/>
</dbReference>
<dbReference type="Gene3D" id="1.10.10.60">
    <property type="entry name" value="Homeodomain-like"/>
    <property type="match status" value="1"/>
</dbReference>
<protein>
    <submittedName>
        <fullName evidence="5">Transcriptional regulator, AraC family</fullName>
    </submittedName>
</protein>
<evidence type="ECO:0000256" key="1">
    <source>
        <dbReference type="ARBA" id="ARBA00023015"/>
    </source>
</evidence>
<dbReference type="PROSITE" id="PS01124">
    <property type="entry name" value="HTH_ARAC_FAMILY_2"/>
    <property type="match status" value="1"/>
</dbReference>
<dbReference type="PRINTS" id="PR00032">
    <property type="entry name" value="HTHARAC"/>
</dbReference>
<reference evidence="5" key="1">
    <citation type="journal article" date="2012" name="FEBS Lett.">
        <title>Genomic analysis of ICEVchBan8: An atypical genetic element in Vibrio cholerae.</title>
        <authorList>
            <person name="Taviani E."/>
            <person name="Spagnoletti M."/>
            <person name="Ceccarelli D."/>
            <person name="Haley B.J."/>
            <person name="Hasan N.A."/>
            <person name="Chen A."/>
            <person name="Colombo M.M."/>
            <person name="Huq A."/>
            <person name="Colwell R.R."/>
        </authorList>
    </citation>
    <scope>NUCLEOTIDE SEQUENCE</scope>
    <source>
        <strain evidence="5">MZ03</strain>
    </source>
</reference>
<keyword evidence="2" id="KW-0238">DNA-binding</keyword>
<accession>H9CJH5</accession>
<dbReference type="PROSITE" id="PS00041">
    <property type="entry name" value="HTH_ARAC_FAMILY_1"/>
    <property type="match status" value="1"/>
</dbReference>
<dbReference type="InterPro" id="IPR018062">
    <property type="entry name" value="HTH_AraC-typ_CS"/>
</dbReference>
<dbReference type="InterPro" id="IPR018060">
    <property type="entry name" value="HTH_AraC"/>
</dbReference>
<dbReference type="PANTHER" id="PTHR43280">
    <property type="entry name" value="ARAC-FAMILY TRANSCRIPTIONAL REGULATOR"/>
    <property type="match status" value="1"/>
</dbReference>
<evidence type="ECO:0000256" key="3">
    <source>
        <dbReference type="ARBA" id="ARBA00023163"/>
    </source>
</evidence>
<dbReference type="InterPro" id="IPR009057">
    <property type="entry name" value="Homeodomain-like_sf"/>
</dbReference>
<evidence type="ECO:0000256" key="2">
    <source>
        <dbReference type="ARBA" id="ARBA00023125"/>
    </source>
</evidence>
<dbReference type="PANTHER" id="PTHR43280:SF33">
    <property type="entry name" value="HTH-TYPE TRANSCRIPTIONAL REGULATOR APPY-RELATED"/>
    <property type="match status" value="1"/>
</dbReference>
<dbReference type="AlphaFoldDB" id="H9CJH5"/>
<proteinExistence type="predicted"/>
<evidence type="ECO:0000259" key="4">
    <source>
        <dbReference type="PROSITE" id="PS01124"/>
    </source>
</evidence>
<organism evidence="5">
    <name type="scientific">Vibrio cholerae O37</name>
    <dbReference type="NCBI Taxonomy" id="185332"/>
    <lineage>
        <taxon>Bacteria</taxon>
        <taxon>Pseudomonadati</taxon>
        <taxon>Pseudomonadota</taxon>
        <taxon>Gammaproteobacteria</taxon>
        <taxon>Vibrionales</taxon>
        <taxon>Vibrionaceae</taxon>
        <taxon>Vibrio</taxon>
    </lineage>
</organism>
<keyword evidence="1" id="KW-0805">Transcription regulation</keyword>
<name>H9CJH5_VIBCL</name>
<evidence type="ECO:0000313" key="5">
    <source>
        <dbReference type="EMBL" id="AFD29070.1"/>
    </source>
</evidence>
<dbReference type="InterPro" id="IPR020449">
    <property type="entry name" value="Tscrpt_reg_AraC-type_HTH"/>
</dbReference>
<sequence>MYNLGDSDIVEMEKSTSYNLKVDTMTFILNKDGNEINIILDNDESFHSKKNEILVILPSQRITLNCKDIKEIKIMEIRKRCFEHPCSLLSNKDYLRYISGLSKIHAIPATMESINQFHSLFDKMKRTDEVVCDIDIIECSNILVSLLIEVFKSCKKTQQSPIGVISRKVLEKIIECPYERWSLSMMAKELYMSESTLKRKLKSEDQTFTELYNFARMSHAKKLLLSNRDIKIATVAEMCGFNHVSYFVSCFKKYFGLSPLVYKKSLC</sequence>
<dbReference type="GO" id="GO:0003700">
    <property type="term" value="F:DNA-binding transcription factor activity"/>
    <property type="evidence" value="ECO:0007669"/>
    <property type="project" value="InterPro"/>
</dbReference>
<feature type="domain" description="HTH araC/xylS-type" evidence="4">
    <location>
        <begin position="167"/>
        <end position="265"/>
    </location>
</feature>
<keyword evidence="3" id="KW-0804">Transcription</keyword>